<dbReference type="AlphaFoldDB" id="A0A1R0XZS0"/>
<name>A0A1R0XZS0_9BACL</name>
<dbReference type="RefSeq" id="WP_076119605.1">
    <property type="nucleotide sequence ID" value="NZ_MPTC01000010.1"/>
</dbReference>
<protein>
    <recommendedName>
        <fullName evidence="1">HTH merR-type domain-containing protein</fullName>
    </recommendedName>
</protein>
<evidence type="ECO:0000259" key="1">
    <source>
        <dbReference type="Pfam" id="PF13411"/>
    </source>
</evidence>
<sequence>MEILKTKDAAELLSVSQTTIKRWAAMFPDFFPKDRFGHYTFSEQQISLLNHIKDCINHGEALEGIQLTVANEHQLSSSSQDPFHPTDAEPMQDILSRIHYIERTLDQKADEVVMIQLLQQREELEDLRIMIKQLAASLEPMQVTKGKSFTPNEASYPVTTSRLPSPPRKRGLLRSFFFL</sequence>
<organism evidence="2 3">
    <name type="scientific">Paenibacillus odorifer</name>
    <dbReference type="NCBI Taxonomy" id="189426"/>
    <lineage>
        <taxon>Bacteria</taxon>
        <taxon>Bacillati</taxon>
        <taxon>Bacillota</taxon>
        <taxon>Bacilli</taxon>
        <taxon>Bacillales</taxon>
        <taxon>Paenibacillaceae</taxon>
        <taxon>Paenibacillus</taxon>
    </lineage>
</organism>
<comment type="caution">
    <text evidence="2">The sequence shown here is derived from an EMBL/GenBank/DDBJ whole genome shotgun (WGS) entry which is preliminary data.</text>
</comment>
<reference evidence="2 3" key="1">
    <citation type="submission" date="2016-10" db="EMBL/GenBank/DDBJ databases">
        <title>Paenibacillus species isolates.</title>
        <authorList>
            <person name="Beno S.M."/>
        </authorList>
    </citation>
    <scope>NUCLEOTIDE SEQUENCE [LARGE SCALE GENOMIC DNA]</scope>
    <source>
        <strain evidence="2 3">FSL H7-0710</strain>
    </source>
</reference>
<dbReference type="InterPro" id="IPR000551">
    <property type="entry name" value="MerR-type_HTH_dom"/>
</dbReference>
<evidence type="ECO:0000313" key="3">
    <source>
        <dbReference type="Proteomes" id="UP000187439"/>
    </source>
</evidence>
<dbReference type="Pfam" id="PF13411">
    <property type="entry name" value="MerR_1"/>
    <property type="match status" value="1"/>
</dbReference>
<proteinExistence type="predicted"/>
<evidence type="ECO:0000313" key="2">
    <source>
        <dbReference type="EMBL" id="OMD40489.1"/>
    </source>
</evidence>
<feature type="domain" description="HTH merR-type" evidence="1">
    <location>
        <begin position="5"/>
        <end position="68"/>
    </location>
</feature>
<dbReference type="Gene3D" id="1.10.1660.10">
    <property type="match status" value="1"/>
</dbReference>
<dbReference type="GO" id="GO:0006355">
    <property type="term" value="P:regulation of DNA-templated transcription"/>
    <property type="evidence" value="ECO:0007669"/>
    <property type="project" value="InterPro"/>
</dbReference>
<dbReference type="SUPFAM" id="SSF46955">
    <property type="entry name" value="Putative DNA-binding domain"/>
    <property type="match status" value="1"/>
</dbReference>
<dbReference type="EMBL" id="MPTC01000010">
    <property type="protein sequence ID" value="OMD40489.1"/>
    <property type="molecule type" value="Genomic_DNA"/>
</dbReference>
<dbReference type="OrthoDB" id="2991292at2"/>
<accession>A0A1R0XZS0</accession>
<dbReference type="InterPro" id="IPR009061">
    <property type="entry name" value="DNA-bd_dom_put_sf"/>
</dbReference>
<gene>
    <name evidence="2" type="ORF">BSK52_14045</name>
</gene>
<dbReference type="Proteomes" id="UP000187439">
    <property type="component" value="Unassembled WGS sequence"/>
</dbReference>
<dbReference type="GO" id="GO:0003677">
    <property type="term" value="F:DNA binding"/>
    <property type="evidence" value="ECO:0007669"/>
    <property type="project" value="InterPro"/>
</dbReference>